<name>A0A6J5PQ59_9CAUD</name>
<dbReference type="EMBL" id="LR796899">
    <property type="protein sequence ID" value="CAB4173312.1"/>
    <property type="molecule type" value="Genomic_DNA"/>
</dbReference>
<keyword evidence="1" id="KW-0812">Transmembrane</keyword>
<feature type="transmembrane region" description="Helical" evidence="1">
    <location>
        <begin position="34"/>
        <end position="55"/>
    </location>
</feature>
<keyword evidence="1" id="KW-1133">Transmembrane helix</keyword>
<sequence>MIFFSGLIMALIGFCGFMFVCNPKTKQTTFAEDVCAFVLFAGLCIALIGAILWVVRHV</sequence>
<keyword evidence="1" id="KW-0472">Membrane</keyword>
<protein>
    <submittedName>
        <fullName evidence="2">Uncharacterized protein</fullName>
    </submittedName>
</protein>
<evidence type="ECO:0000256" key="1">
    <source>
        <dbReference type="SAM" id="Phobius"/>
    </source>
</evidence>
<feature type="transmembrane region" description="Helical" evidence="1">
    <location>
        <begin position="6"/>
        <end position="22"/>
    </location>
</feature>
<proteinExistence type="predicted"/>
<reference evidence="2" key="1">
    <citation type="submission" date="2020-05" db="EMBL/GenBank/DDBJ databases">
        <authorList>
            <person name="Chiriac C."/>
            <person name="Salcher M."/>
            <person name="Ghai R."/>
            <person name="Kavagutti S V."/>
        </authorList>
    </citation>
    <scope>NUCLEOTIDE SEQUENCE</scope>
</reference>
<accession>A0A6J5PQ59</accession>
<evidence type="ECO:0000313" key="2">
    <source>
        <dbReference type="EMBL" id="CAB4173312.1"/>
    </source>
</evidence>
<gene>
    <name evidence="2" type="ORF">UFOVP953_49</name>
</gene>
<organism evidence="2">
    <name type="scientific">uncultured Caudovirales phage</name>
    <dbReference type="NCBI Taxonomy" id="2100421"/>
    <lineage>
        <taxon>Viruses</taxon>
        <taxon>Duplodnaviria</taxon>
        <taxon>Heunggongvirae</taxon>
        <taxon>Uroviricota</taxon>
        <taxon>Caudoviricetes</taxon>
        <taxon>Peduoviridae</taxon>
        <taxon>Maltschvirus</taxon>
        <taxon>Maltschvirus maltsch</taxon>
    </lineage>
</organism>